<reference evidence="1" key="2">
    <citation type="journal article" date="2015" name="Data Brief">
        <title>Shoot transcriptome of the giant reed, Arundo donax.</title>
        <authorList>
            <person name="Barrero R.A."/>
            <person name="Guerrero F.D."/>
            <person name="Moolhuijzen P."/>
            <person name="Goolsby J.A."/>
            <person name="Tidwell J."/>
            <person name="Bellgard S.E."/>
            <person name="Bellgard M.I."/>
        </authorList>
    </citation>
    <scope>NUCLEOTIDE SEQUENCE</scope>
    <source>
        <tissue evidence="1">Shoot tissue taken approximately 20 cm above the soil surface</tissue>
    </source>
</reference>
<protein>
    <submittedName>
        <fullName evidence="1">Uncharacterized protein</fullName>
    </submittedName>
</protein>
<name>A0A0A8YHL3_ARUDO</name>
<organism evidence="1">
    <name type="scientific">Arundo donax</name>
    <name type="common">Giant reed</name>
    <name type="synonym">Donax arundinaceus</name>
    <dbReference type="NCBI Taxonomy" id="35708"/>
    <lineage>
        <taxon>Eukaryota</taxon>
        <taxon>Viridiplantae</taxon>
        <taxon>Streptophyta</taxon>
        <taxon>Embryophyta</taxon>
        <taxon>Tracheophyta</taxon>
        <taxon>Spermatophyta</taxon>
        <taxon>Magnoliopsida</taxon>
        <taxon>Liliopsida</taxon>
        <taxon>Poales</taxon>
        <taxon>Poaceae</taxon>
        <taxon>PACMAD clade</taxon>
        <taxon>Arundinoideae</taxon>
        <taxon>Arundineae</taxon>
        <taxon>Arundo</taxon>
    </lineage>
</organism>
<proteinExistence type="predicted"/>
<accession>A0A0A8YHL3</accession>
<dbReference type="EMBL" id="GBRH01271881">
    <property type="protein sequence ID" value="JAD26014.1"/>
    <property type="molecule type" value="Transcribed_RNA"/>
</dbReference>
<evidence type="ECO:0000313" key="1">
    <source>
        <dbReference type="EMBL" id="JAD26014.1"/>
    </source>
</evidence>
<dbReference type="AlphaFoldDB" id="A0A0A8YHL3"/>
<sequence>MCCQTFKPLTIDIDENNFHEGSTNCFKNYLTSMYKICTSLMFKIRTSLMCFRCIAPEAVELKVCSMYRLSYLW</sequence>
<reference evidence="1" key="1">
    <citation type="submission" date="2014-09" db="EMBL/GenBank/DDBJ databases">
        <authorList>
            <person name="Magalhaes I.L.F."/>
            <person name="Oliveira U."/>
            <person name="Santos F.R."/>
            <person name="Vidigal T.H.D.A."/>
            <person name="Brescovit A.D."/>
            <person name="Santos A.J."/>
        </authorList>
    </citation>
    <scope>NUCLEOTIDE SEQUENCE</scope>
    <source>
        <tissue evidence="1">Shoot tissue taken approximately 20 cm above the soil surface</tissue>
    </source>
</reference>